<keyword evidence="3 12" id="KW-1133">Transmembrane helix</keyword>
<feature type="region of interest" description="Disordered" evidence="11">
    <location>
        <begin position="1155"/>
        <end position="1186"/>
    </location>
</feature>
<dbReference type="PROSITE" id="PS00107">
    <property type="entry name" value="PROTEIN_KINASE_ATP"/>
    <property type="match status" value="1"/>
</dbReference>
<dbReference type="GO" id="GO:0005524">
    <property type="term" value="F:ATP binding"/>
    <property type="evidence" value="ECO:0007669"/>
    <property type="project" value="UniProtKB-UniRule"/>
</dbReference>
<keyword evidence="7" id="KW-0325">Glycoprotein</keyword>
<name>A0A6J2ST75_DROHY</name>
<evidence type="ECO:0000256" key="10">
    <source>
        <dbReference type="PROSITE-ProRule" id="PRU10141"/>
    </source>
</evidence>
<feature type="region of interest" description="Disordered" evidence="11">
    <location>
        <begin position="1553"/>
        <end position="1642"/>
    </location>
</feature>
<dbReference type="GO" id="GO:0007399">
    <property type="term" value="P:nervous system development"/>
    <property type="evidence" value="ECO:0007669"/>
    <property type="project" value="UniProtKB-ARBA"/>
</dbReference>
<dbReference type="InterPro" id="IPR001245">
    <property type="entry name" value="Ser-Thr/Tyr_kinase_cat_dom"/>
</dbReference>
<dbReference type="GO" id="GO:0030154">
    <property type="term" value="P:cell differentiation"/>
    <property type="evidence" value="ECO:0007669"/>
    <property type="project" value="UniProtKB-ARBA"/>
</dbReference>
<feature type="compositionally biased region" description="Low complexity" evidence="11">
    <location>
        <begin position="337"/>
        <end position="352"/>
    </location>
</feature>
<dbReference type="InterPro" id="IPR013098">
    <property type="entry name" value="Ig_I-set"/>
</dbReference>
<reference evidence="17 18" key="1">
    <citation type="submission" date="2025-04" db="UniProtKB">
        <authorList>
            <consortium name="RefSeq"/>
        </authorList>
    </citation>
    <scope>IDENTIFICATION</scope>
    <source>
        <strain evidence="17 18">15085-1641.00</strain>
        <tissue evidence="17 18">Whole body</tissue>
    </source>
</reference>
<dbReference type="GO" id="GO:0007169">
    <property type="term" value="P:cell surface receptor protein tyrosine kinase signaling pathway"/>
    <property type="evidence" value="ECO:0007669"/>
    <property type="project" value="TreeGrafter"/>
</dbReference>
<dbReference type="PANTHER" id="PTHR24416">
    <property type="entry name" value="TYROSINE-PROTEIN KINASE RECEPTOR"/>
    <property type="match status" value="1"/>
</dbReference>
<dbReference type="CDD" id="cd00096">
    <property type="entry name" value="Ig"/>
    <property type="match status" value="2"/>
</dbReference>
<feature type="region of interest" description="Disordered" evidence="11">
    <location>
        <begin position="1496"/>
        <end position="1533"/>
    </location>
</feature>
<dbReference type="Gene3D" id="1.10.510.10">
    <property type="entry name" value="Transferase(Phosphotransferase) domain 1"/>
    <property type="match status" value="1"/>
</dbReference>
<dbReference type="PROSITE" id="PS50835">
    <property type="entry name" value="IG_LIKE"/>
    <property type="match status" value="4"/>
</dbReference>
<keyword evidence="8" id="KW-0393">Immunoglobulin domain</keyword>
<dbReference type="SUPFAM" id="SSF56112">
    <property type="entry name" value="Protein kinase-like (PK-like)"/>
    <property type="match status" value="1"/>
</dbReference>
<feature type="region of interest" description="Disordered" evidence="11">
    <location>
        <begin position="314"/>
        <end position="383"/>
    </location>
</feature>
<evidence type="ECO:0000313" key="17">
    <source>
        <dbReference type="RefSeq" id="XP_023166114.2"/>
    </source>
</evidence>
<evidence type="ECO:0000256" key="4">
    <source>
        <dbReference type="ARBA" id="ARBA00023136"/>
    </source>
</evidence>
<feature type="domain" description="Ig-like" evidence="15">
    <location>
        <begin position="693"/>
        <end position="805"/>
    </location>
</feature>
<feature type="compositionally biased region" description="Polar residues" evidence="11">
    <location>
        <begin position="1496"/>
        <end position="1525"/>
    </location>
</feature>
<evidence type="ECO:0000256" key="8">
    <source>
        <dbReference type="ARBA" id="ARBA00023319"/>
    </source>
</evidence>
<feature type="binding site" evidence="10">
    <location>
        <position position="1023"/>
    </location>
    <ligand>
        <name>ATP</name>
        <dbReference type="ChEBI" id="CHEBI:30616"/>
    </ligand>
</feature>
<evidence type="ECO:0000256" key="5">
    <source>
        <dbReference type="ARBA" id="ARBA00023157"/>
    </source>
</evidence>
<accession>A0A6J2ST75</accession>
<dbReference type="InterPro" id="IPR013783">
    <property type="entry name" value="Ig-like_fold"/>
</dbReference>
<dbReference type="OrthoDB" id="6077854at2759"/>
<dbReference type="FunFam" id="3.30.200.20:FF:000384">
    <property type="entry name" value="Receptor protein-tyrosine kinase"/>
    <property type="match status" value="1"/>
</dbReference>
<feature type="transmembrane region" description="Helical" evidence="12">
    <location>
        <begin position="914"/>
        <end position="935"/>
    </location>
</feature>
<dbReference type="GO" id="GO:0043235">
    <property type="term" value="C:receptor complex"/>
    <property type="evidence" value="ECO:0007669"/>
    <property type="project" value="TreeGrafter"/>
</dbReference>
<dbReference type="CDD" id="cd00192">
    <property type="entry name" value="PTKc"/>
    <property type="match status" value="1"/>
</dbReference>
<dbReference type="InterPro" id="IPR036179">
    <property type="entry name" value="Ig-like_dom_sf"/>
</dbReference>
<feature type="signal peptide" evidence="13">
    <location>
        <begin position="1"/>
        <end position="26"/>
    </location>
</feature>
<dbReference type="SMART" id="SM00409">
    <property type="entry name" value="IG"/>
    <property type="match status" value="7"/>
</dbReference>
<evidence type="ECO:0000313" key="18">
    <source>
        <dbReference type="RefSeq" id="XP_030080351.1"/>
    </source>
</evidence>
<dbReference type="Proteomes" id="UP000504633">
    <property type="component" value="Unplaced"/>
</dbReference>
<feature type="compositionally biased region" description="Polar residues" evidence="11">
    <location>
        <begin position="1589"/>
        <end position="1601"/>
    </location>
</feature>
<dbReference type="InterPro" id="IPR003599">
    <property type="entry name" value="Ig_sub"/>
</dbReference>
<dbReference type="PROSITE" id="PS00109">
    <property type="entry name" value="PROTEIN_KINASE_TYR"/>
    <property type="match status" value="1"/>
</dbReference>
<feature type="domain" description="Ig-like" evidence="15">
    <location>
        <begin position="489"/>
        <end position="586"/>
    </location>
</feature>
<dbReference type="RefSeq" id="XP_023166114.2">
    <property type="nucleotide sequence ID" value="XM_023310346.2"/>
</dbReference>
<evidence type="ECO:0000256" key="2">
    <source>
        <dbReference type="ARBA" id="ARBA00022692"/>
    </source>
</evidence>
<keyword evidence="16" id="KW-1185">Reference proteome</keyword>
<dbReference type="SUPFAM" id="SSF48726">
    <property type="entry name" value="Immunoglobulin"/>
    <property type="match status" value="4"/>
</dbReference>
<dbReference type="Gene3D" id="2.60.40.10">
    <property type="entry name" value="Immunoglobulins"/>
    <property type="match status" value="6"/>
</dbReference>
<evidence type="ECO:0000256" key="13">
    <source>
        <dbReference type="SAM" id="SignalP"/>
    </source>
</evidence>
<keyword evidence="13" id="KW-0732">Signal</keyword>
<evidence type="ECO:0000256" key="12">
    <source>
        <dbReference type="SAM" id="Phobius"/>
    </source>
</evidence>
<dbReference type="InterPro" id="IPR017441">
    <property type="entry name" value="Protein_kinase_ATP_BS"/>
</dbReference>
<evidence type="ECO:0000259" key="14">
    <source>
        <dbReference type="PROSITE" id="PS50011"/>
    </source>
</evidence>
<gene>
    <name evidence="17 18 19 20 21" type="primary">LOC111596228</name>
</gene>
<dbReference type="KEGG" id="dhe:111596228"/>
<feature type="domain" description="Ig-like" evidence="15">
    <location>
        <begin position="814"/>
        <end position="904"/>
    </location>
</feature>
<dbReference type="PROSITE" id="PS50011">
    <property type="entry name" value="PROTEIN_KINASE_DOM"/>
    <property type="match status" value="1"/>
</dbReference>
<dbReference type="InterPro" id="IPR050122">
    <property type="entry name" value="RTK"/>
</dbReference>
<comment type="subcellular location">
    <subcellularLocation>
        <location evidence="1">Membrane</location>
        <topology evidence="1">Single-pass membrane protein</topology>
    </subcellularLocation>
</comment>
<dbReference type="RefSeq" id="XP_030080351.1">
    <property type="nucleotide sequence ID" value="XM_030224491.1"/>
</dbReference>
<sequence length="1642" mass="184920">MINVIKMRKLLLLCLIGISYLHYNRAFPQPQSDFEGNDIPYNCGGEFGVPLITPCKDSLKLDVGTTYTLQCEASEPIEWWNTHDGFKQSETFNNVEDPLRPFGIKLILDDVTVDNVSAYYCIKSSAAPDKANWSEEALVRLVNEDEASTIYVFVNDKSNLLVPMEPIIHARQYSEVIIPCKPTMPETEVLLTFNGETFSSEHTGRYDPKRGFVIEIRSVTDGGEYYCEPKIPAPDNEEENTLIVVRFIGNGHIDTFGLDKNTLVQTVMLTNITHDDLKVMIRADESINVTNRANDIVALTTGVGHVDSDVDIDVDTHNDTDTDNTVPNDIPDFDFDSSSLTSSSSYSSSSSSAPRRPKRSYTMLAPMKPMPSRQPKGQASDRLNKPVITSASRGHVYEGQTFELVCELSAPHGVVYDMQWIIPEKVDKLRYTNTTPKFDDRVKNNTYQVGRSTLTVREAKLTDKGTYKCVVSDSHVREFGSYRMHVMQPNSSYLKVSEPSNHYTVHEHANRTIQMTANFEGFPQPTFKWYKPNDIEVWDTEPNFKIFATESSTTLKILNAQLEDSGTYTLKGTNGVDAKQLNFNVSVISGPVLSMNDVYVVAGQEAHLNCSVKSYPPAVVTFMFKACRLKPRWPECEQASQNFSSKEVQEIYQYKTNTRPGQLTVENIHEAIFMPDKPGIIICVAQNLIDSKPVTSQTRAHVLLGNIAQNISISGLDPNRKIAKGDEETFTCAALAYHFDDNLEWYHDGELVVASPDVEVEMNSTEYSYTKTLKFHAIADKDRGTYECRAHHINNPELYDSREIDVYVHDPKAPQWAYTNLNANSKIERNLGDSLILECKSKAVPQAKVYWYKDEVELFETNRTHIVEDGTKLLIPHLYPSHDGIYRCVVSNRLGSIENSVKVIIANMPGMNKAWIWFSVIFFMILIALCIFLGIRYRQERKNHLALKAAGLANFVEGAVEQINPALSLDEQAELLPYNREFEFPRNKLKLGKQLGAGAFGVVLKGEAEGIRSDEPVSTVAVKMVKRTADAEVVRALVSELKIMVHLGQHLNVVNLLGAVTKNIAKRELMVIVEYCRFGNIQNFLLRNRKCFINQINPINDRIDPSIMTQRISDNFDLHRDVGSGVGVGVGVSGGLKYANVGFPNHPYINHMNSVNNNYTHHNRRNSDNDPRSGTRAGRTVTGGSTYDRQIDTCATEATVMTTVPEDDHVMSNNSIQPAWRSNYKTDSTEAMSVSTTDLISWAFQVARGMDYLSSKKVLHGDLAARNILLCEDNVVKICDFGLARSMYRGDNYKKSESGKLPIKWLALESLSDHVFSTYSDVWSFGIVLWELFSLSKVPYPGIDPNQELFNKLNDGYRMEKPPYANQEIYEIMLECWRKSPESRPLFNVLERRFANMLGEDVANHYLDLNDPYMRSNSEYMKNRPTDYLSLMGAPDDFAPSAPRYVNGHIVPKIRIEESSDDYLQMNTDNSIAIFSPTRPKGDADFADLPAIDTNETSFTFPDTNRTVGQQHSPTLANNMDTSAQKPVRRKNGMPTTVDAADQAPEEIPMLHRVSTSDGEERSPEQARRFPQQYVNPTPTPSPRHHIETTLNGSSGDNYVNVNVKPPRKNLMNKSAGSSTDAFSNPSYQPLKVVNEKEERRY</sequence>
<proteinExistence type="predicted"/>
<dbReference type="CTD" id="5817"/>
<dbReference type="FunFam" id="1.10.510.10:FF:000373">
    <property type="entry name" value="Receptor protein-tyrosine kinase"/>
    <property type="match status" value="1"/>
</dbReference>
<feature type="compositionally biased region" description="Polar residues" evidence="11">
    <location>
        <begin position="1612"/>
        <end position="1628"/>
    </location>
</feature>
<evidence type="ECO:0000259" key="15">
    <source>
        <dbReference type="PROSITE" id="PS50835"/>
    </source>
</evidence>
<dbReference type="Pfam" id="PF13927">
    <property type="entry name" value="Ig_3"/>
    <property type="match status" value="2"/>
</dbReference>
<evidence type="ECO:0000313" key="20">
    <source>
        <dbReference type="RefSeq" id="XP_030080353.1"/>
    </source>
</evidence>
<evidence type="ECO:0000313" key="19">
    <source>
        <dbReference type="RefSeq" id="XP_030080352.1"/>
    </source>
</evidence>
<evidence type="ECO:0000256" key="3">
    <source>
        <dbReference type="ARBA" id="ARBA00022989"/>
    </source>
</evidence>
<dbReference type="GO" id="GO:0005886">
    <property type="term" value="C:plasma membrane"/>
    <property type="evidence" value="ECO:0007669"/>
    <property type="project" value="TreeGrafter"/>
</dbReference>
<dbReference type="RefSeq" id="XP_030080353.1">
    <property type="nucleotide sequence ID" value="XM_030224493.1"/>
</dbReference>
<dbReference type="Pfam" id="PF07679">
    <property type="entry name" value="I-set"/>
    <property type="match status" value="2"/>
</dbReference>
<comment type="catalytic activity">
    <reaction evidence="9">
        <text>L-tyrosyl-[protein] + ATP = O-phospho-L-tyrosyl-[protein] + ADP + H(+)</text>
        <dbReference type="Rhea" id="RHEA:10596"/>
        <dbReference type="Rhea" id="RHEA-COMP:10136"/>
        <dbReference type="Rhea" id="RHEA-COMP:20101"/>
        <dbReference type="ChEBI" id="CHEBI:15378"/>
        <dbReference type="ChEBI" id="CHEBI:30616"/>
        <dbReference type="ChEBI" id="CHEBI:46858"/>
        <dbReference type="ChEBI" id="CHEBI:61978"/>
        <dbReference type="ChEBI" id="CHEBI:456216"/>
        <dbReference type="EC" id="2.7.10.1"/>
    </reaction>
</comment>
<dbReference type="InterPro" id="IPR007110">
    <property type="entry name" value="Ig-like_dom"/>
</dbReference>
<keyword evidence="5" id="KW-1015">Disulfide bond</keyword>
<feature type="domain" description="Protein kinase" evidence="14">
    <location>
        <begin position="989"/>
        <end position="1407"/>
    </location>
</feature>
<dbReference type="Gene3D" id="3.30.200.20">
    <property type="entry name" value="Phosphorylase Kinase, domain 1"/>
    <property type="match status" value="1"/>
</dbReference>
<dbReference type="GeneID" id="111596228"/>
<evidence type="ECO:0000256" key="9">
    <source>
        <dbReference type="ARBA" id="ARBA00051243"/>
    </source>
</evidence>
<dbReference type="InterPro" id="IPR000719">
    <property type="entry name" value="Prot_kinase_dom"/>
</dbReference>
<dbReference type="RefSeq" id="XP_030080354.1">
    <property type="nucleotide sequence ID" value="XM_030224494.1"/>
</dbReference>
<keyword evidence="10" id="KW-0067">ATP-binding</keyword>
<dbReference type="GO" id="GO:0009653">
    <property type="term" value="P:anatomical structure morphogenesis"/>
    <property type="evidence" value="ECO:0007669"/>
    <property type="project" value="UniProtKB-ARBA"/>
</dbReference>
<keyword evidence="2 12" id="KW-0812">Transmembrane</keyword>
<evidence type="ECO:0000313" key="21">
    <source>
        <dbReference type="RefSeq" id="XP_030080354.1"/>
    </source>
</evidence>
<dbReference type="PANTHER" id="PTHR24416:SF600">
    <property type="entry name" value="PDGF- AND VEGF-RECEPTOR RELATED, ISOFORM J"/>
    <property type="match status" value="1"/>
</dbReference>
<evidence type="ECO:0000256" key="1">
    <source>
        <dbReference type="ARBA" id="ARBA00004167"/>
    </source>
</evidence>
<evidence type="ECO:0000313" key="16">
    <source>
        <dbReference type="Proteomes" id="UP000504633"/>
    </source>
</evidence>
<dbReference type="RefSeq" id="XP_030080352.1">
    <property type="nucleotide sequence ID" value="XM_030224492.1"/>
</dbReference>
<dbReference type="InterPro" id="IPR011009">
    <property type="entry name" value="Kinase-like_dom_sf"/>
</dbReference>
<feature type="domain" description="Ig-like" evidence="15">
    <location>
        <begin position="386"/>
        <end position="480"/>
    </location>
</feature>
<evidence type="ECO:0000256" key="6">
    <source>
        <dbReference type="ARBA" id="ARBA00023170"/>
    </source>
</evidence>
<keyword evidence="10" id="KW-0547">Nucleotide-binding</keyword>
<dbReference type="GO" id="GO:0004714">
    <property type="term" value="F:transmembrane receptor protein tyrosine kinase activity"/>
    <property type="evidence" value="ECO:0007669"/>
    <property type="project" value="UniProtKB-EC"/>
</dbReference>
<dbReference type="InterPro" id="IPR008266">
    <property type="entry name" value="Tyr_kinase_AS"/>
</dbReference>
<keyword evidence="6 17" id="KW-0675">Receptor</keyword>
<evidence type="ECO:0000256" key="11">
    <source>
        <dbReference type="SAM" id="MobiDB-lite"/>
    </source>
</evidence>
<protein>
    <submittedName>
        <fullName evidence="17 18">Vascular endothelial growth factor receptor 1 isoform X1</fullName>
    </submittedName>
</protein>
<keyword evidence="4 12" id="KW-0472">Membrane</keyword>
<dbReference type="InterPro" id="IPR003598">
    <property type="entry name" value="Ig_sub2"/>
</dbReference>
<evidence type="ECO:0000256" key="7">
    <source>
        <dbReference type="ARBA" id="ARBA00023180"/>
    </source>
</evidence>
<feature type="chain" id="PRO_5044642577" evidence="13">
    <location>
        <begin position="27"/>
        <end position="1642"/>
    </location>
</feature>
<feature type="compositionally biased region" description="Basic and acidic residues" evidence="11">
    <location>
        <begin position="1559"/>
        <end position="1568"/>
    </location>
</feature>
<dbReference type="SMART" id="SM00408">
    <property type="entry name" value="IGc2"/>
    <property type="match status" value="4"/>
</dbReference>
<organism evidence="16 18">
    <name type="scientific">Drosophila hydei</name>
    <name type="common">Fruit fly</name>
    <dbReference type="NCBI Taxonomy" id="7224"/>
    <lineage>
        <taxon>Eukaryota</taxon>
        <taxon>Metazoa</taxon>
        <taxon>Ecdysozoa</taxon>
        <taxon>Arthropoda</taxon>
        <taxon>Hexapoda</taxon>
        <taxon>Insecta</taxon>
        <taxon>Pterygota</taxon>
        <taxon>Neoptera</taxon>
        <taxon>Endopterygota</taxon>
        <taxon>Diptera</taxon>
        <taxon>Brachycera</taxon>
        <taxon>Muscomorpha</taxon>
        <taxon>Ephydroidea</taxon>
        <taxon>Drosophilidae</taxon>
        <taxon>Drosophila</taxon>
    </lineage>
</organism>
<dbReference type="Pfam" id="PF07714">
    <property type="entry name" value="PK_Tyr_Ser-Thr"/>
    <property type="match status" value="1"/>
</dbReference>